<reference evidence="1" key="2">
    <citation type="journal article" date="2015" name="Data Brief">
        <title>Shoot transcriptome of the giant reed, Arundo donax.</title>
        <authorList>
            <person name="Barrero R.A."/>
            <person name="Guerrero F.D."/>
            <person name="Moolhuijzen P."/>
            <person name="Goolsby J.A."/>
            <person name="Tidwell J."/>
            <person name="Bellgard S.E."/>
            <person name="Bellgard M.I."/>
        </authorList>
    </citation>
    <scope>NUCLEOTIDE SEQUENCE</scope>
    <source>
        <tissue evidence="1">Shoot tissue taken approximately 20 cm above the soil surface</tissue>
    </source>
</reference>
<organism evidence="1">
    <name type="scientific">Arundo donax</name>
    <name type="common">Giant reed</name>
    <name type="synonym">Donax arundinaceus</name>
    <dbReference type="NCBI Taxonomy" id="35708"/>
    <lineage>
        <taxon>Eukaryota</taxon>
        <taxon>Viridiplantae</taxon>
        <taxon>Streptophyta</taxon>
        <taxon>Embryophyta</taxon>
        <taxon>Tracheophyta</taxon>
        <taxon>Spermatophyta</taxon>
        <taxon>Magnoliopsida</taxon>
        <taxon>Liliopsida</taxon>
        <taxon>Poales</taxon>
        <taxon>Poaceae</taxon>
        <taxon>PACMAD clade</taxon>
        <taxon>Arundinoideae</taxon>
        <taxon>Arundineae</taxon>
        <taxon>Arundo</taxon>
    </lineage>
</organism>
<dbReference type="AlphaFoldDB" id="A0A0A9ATR9"/>
<name>A0A0A9ATR9_ARUDO</name>
<dbReference type="EMBL" id="GBRH01244622">
    <property type="protein sequence ID" value="JAD53273.1"/>
    <property type="molecule type" value="Transcribed_RNA"/>
</dbReference>
<sequence>MPSEAPIYSGLKDTYNTYN</sequence>
<reference evidence="1" key="1">
    <citation type="submission" date="2014-09" db="EMBL/GenBank/DDBJ databases">
        <authorList>
            <person name="Magalhaes I.L.F."/>
            <person name="Oliveira U."/>
            <person name="Santos F.R."/>
            <person name="Vidigal T.H.D.A."/>
            <person name="Brescovit A.D."/>
            <person name="Santos A.J."/>
        </authorList>
    </citation>
    <scope>NUCLEOTIDE SEQUENCE</scope>
    <source>
        <tissue evidence="1">Shoot tissue taken approximately 20 cm above the soil surface</tissue>
    </source>
</reference>
<accession>A0A0A9ATR9</accession>
<proteinExistence type="predicted"/>
<evidence type="ECO:0000313" key="1">
    <source>
        <dbReference type="EMBL" id="JAD53273.1"/>
    </source>
</evidence>
<protein>
    <submittedName>
        <fullName evidence="1">Uncharacterized protein</fullName>
    </submittedName>
</protein>